<dbReference type="SMART" id="SM01197">
    <property type="entry name" value="FANCL_C"/>
    <property type="match status" value="1"/>
</dbReference>
<dbReference type="PROSITE" id="PS50089">
    <property type="entry name" value="ZF_RING_2"/>
    <property type="match status" value="1"/>
</dbReference>
<evidence type="ECO:0000256" key="2">
    <source>
        <dbReference type="ARBA" id="ARBA00022833"/>
    </source>
</evidence>
<dbReference type="CDD" id="cd23831">
    <property type="entry name" value="DRWD-N_FANCL"/>
    <property type="match status" value="1"/>
</dbReference>
<keyword evidence="6" id="KW-1185">Reference proteome</keyword>
<dbReference type="CDD" id="cd16490">
    <property type="entry name" value="RING-CH-C4HC3_FANCL"/>
    <property type="match status" value="1"/>
</dbReference>
<keyword evidence="1 3" id="KW-0479">Metal-binding</keyword>
<evidence type="ECO:0000313" key="6">
    <source>
        <dbReference type="Proteomes" id="UP001321473"/>
    </source>
</evidence>
<name>A0AAQ4D1L4_AMBAM</name>
<evidence type="ECO:0000256" key="3">
    <source>
        <dbReference type="PROSITE-ProRule" id="PRU00175"/>
    </source>
</evidence>
<sequence>MVIQPQCRCYRHHHIPCLKMAAPRDMMDGVECDRLDSEILKRFPLLLPINESCTEYKGFLKILDEVFFVHLSVGDVHNPDTYCLSGDWDLQQIIISSGKNFDELFSKCKSASHFLMEFCNLMEIVLQSRKKHRTFDPAPEVFSRIMADLEQCGWENLEHLSTSGDEIHLKHIDQKKRKHLLKIRFSEAFPVEEPMVESDLPVPLEFYWNSDQALKAVYDKFKEEVENFQDFWAVMDDLDSNSWVLDPTSPRHCDCYRRVALGNNVSVAVVVQPRAPRMFPRLEFCGPHRPVSTHEESVDENKSKWNCSELITTNLASLLGMELPSKLCAEPPEDVDCACGICYSYLLEGHIPDKLCQNSRCNKPFHQSCLAEWMRSLPTVRQNFNMFFGECPYCSEPMSCKM</sequence>
<dbReference type="EMBL" id="JARKHS020036304">
    <property type="protein sequence ID" value="KAK8756354.1"/>
    <property type="molecule type" value="Genomic_DNA"/>
</dbReference>
<evidence type="ECO:0000256" key="1">
    <source>
        <dbReference type="ARBA" id="ARBA00022771"/>
    </source>
</evidence>
<dbReference type="GO" id="GO:0036297">
    <property type="term" value="P:interstrand cross-link repair"/>
    <property type="evidence" value="ECO:0007669"/>
    <property type="project" value="InterPro"/>
</dbReference>
<dbReference type="Pfam" id="PF11793">
    <property type="entry name" value="FANCL_C"/>
    <property type="match status" value="1"/>
</dbReference>
<dbReference type="InterPro" id="IPR043898">
    <property type="entry name" value="FANCL_d2"/>
</dbReference>
<dbReference type="Gene3D" id="3.10.110.20">
    <property type="entry name" value="RWD domain-like"/>
    <property type="match status" value="1"/>
</dbReference>
<dbReference type="InterPro" id="IPR026850">
    <property type="entry name" value="FANCL_C"/>
</dbReference>
<dbReference type="InterPro" id="IPR016135">
    <property type="entry name" value="UBQ-conjugating_enzyme/RWD"/>
</dbReference>
<dbReference type="Gene3D" id="3.10.110.10">
    <property type="entry name" value="Ubiquitin Conjugating Enzyme"/>
    <property type="match status" value="1"/>
</dbReference>
<dbReference type="InterPro" id="IPR013083">
    <property type="entry name" value="Znf_RING/FYVE/PHD"/>
</dbReference>
<dbReference type="Proteomes" id="UP001321473">
    <property type="component" value="Unassembled WGS sequence"/>
</dbReference>
<feature type="domain" description="RING-type" evidence="4">
    <location>
        <begin position="339"/>
        <end position="395"/>
    </location>
</feature>
<dbReference type="PANTHER" id="PTHR13206">
    <property type="entry name" value="UBIQUITIN LIGASE PROTEIN PHF9 FANCONI ANEMIA GROUP L PROTEIN"/>
    <property type="match status" value="1"/>
</dbReference>
<dbReference type="InterPro" id="IPR026848">
    <property type="entry name" value="Fancl"/>
</dbReference>
<dbReference type="AlphaFoldDB" id="A0AAQ4D1L4"/>
<dbReference type="CDD" id="cd23832">
    <property type="entry name" value="DRWD-C_FANCL"/>
    <property type="match status" value="1"/>
</dbReference>
<dbReference type="InterPro" id="IPR044037">
    <property type="entry name" value="FANCL_d3"/>
</dbReference>
<protein>
    <recommendedName>
        <fullName evidence="4">RING-type domain-containing protein</fullName>
    </recommendedName>
</protein>
<keyword evidence="2" id="KW-0862">Zinc</keyword>
<dbReference type="Pfam" id="PF09765">
    <property type="entry name" value="FANCL_d1"/>
    <property type="match status" value="1"/>
</dbReference>
<dbReference type="Pfam" id="PF18891">
    <property type="entry name" value="FANCL_d3"/>
    <property type="match status" value="1"/>
</dbReference>
<dbReference type="InterPro" id="IPR043003">
    <property type="entry name" value="FANCL_d3_sf"/>
</dbReference>
<organism evidence="5 6">
    <name type="scientific">Amblyomma americanum</name>
    <name type="common">Lone star tick</name>
    <dbReference type="NCBI Taxonomy" id="6943"/>
    <lineage>
        <taxon>Eukaryota</taxon>
        <taxon>Metazoa</taxon>
        <taxon>Ecdysozoa</taxon>
        <taxon>Arthropoda</taxon>
        <taxon>Chelicerata</taxon>
        <taxon>Arachnida</taxon>
        <taxon>Acari</taxon>
        <taxon>Parasitiformes</taxon>
        <taxon>Ixodida</taxon>
        <taxon>Ixodoidea</taxon>
        <taxon>Ixodidae</taxon>
        <taxon>Amblyomminae</taxon>
        <taxon>Amblyomma</taxon>
    </lineage>
</organism>
<dbReference type="SUPFAM" id="SSF57850">
    <property type="entry name" value="RING/U-box"/>
    <property type="match status" value="1"/>
</dbReference>
<keyword evidence="1 3" id="KW-0863">Zinc-finger</keyword>
<accession>A0AAQ4D1L4</accession>
<comment type="caution">
    <text evidence="5">The sequence shown here is derived from an EMBL/GenBank/DDBJ whole genome shotgun (WGS) entry which is preliminary data.</text>
</comment>
<dbReference type="GO" id="GO:0061630">
    <property type="term" value="F:ubiquitin protein ligase activity"/>
    <property type="evidence" value="ECO:0007669"/>
    <property type="project" value="TreeGrafter"/>
</dbReference>
<evidence type="ECO:0000259" key="4">
    <source>
        <dbReference type="PROSITE" id="PS50089"/>
    </source>
</evidence>
<dbReference type="InterPro" id="IPR019162">
    <property type="entry name" value="FancL_WD-rpt_cont_dom"/>
</dbReference>
<proteinExistence type="predicted"/>
<dbReference type="CDD" id="cd23786">
    <property type="entry name" value="ELF_FANCL"/>
    <property type="match status" value="1"/>
</dbReference>
<dbReference type="GO" id="GO:0008270">
    <property type="term" value="F:zinc ion binding"/>
    <property type="evidence" value="ECO:0007669"/>
    <property type="project" value="UniProtKB-KW"/>
</dbReference>
<reference evidence="5 6" key="1">
    <citation type="journal article" date="2023" name="Arcadia Sci">
        <title>De novo assembly of a long-read Amblyomma americanum tick genome.</title>
        <authorList>
            <person name="Chou S."/>
            <person name="Poskanzer K.E."/>
            <person name="Rollins M."/>
            <person name="Thuy-Boun P.S."/>
        </authorList>
    </citation>
    <scope>NUCLEOTIDE SEQUENCE [LARGE SCALE GENOMIC DNA]</scope>
    <source>
        <strain evidence="5">F_SG_1</strain>
        <tissue evidence="5">Salivary glands</tissue>
    </source>
</reference>
<gene>
    <name evidence="5" type="ORF">V5799_000945</name>
</gene>
<dbReference type="GO" id="GO:0006513">
    <property type="term" value="P:protein monoubiquitination"/>
    <property type="evidence" value="ECO:0007669"/>
    <property type="project" value="TreeGrafter"/>
</dbReference>
<evidence type="ECO:0000313" key="5">
    <source>
        <dbReference type="EMBL" id="KAK8756354.1"/>
    </source>
</evidence>
<dbReference type="InterPro" id="IPR001841">
    <property type="entry name" value="Znf_RING"/>
</dbReference>
<dbReference type="PANTHER" id="PTHR13206:SF0">
    <property type="entry name" value="E3 UBIQUITIN-PROTEIN LIGASE FANCL"/>
    <property type="match status" value="1"/>
</dbReference>
<dbReference type="Gene3D" id="3.30.40.10">
    <property type="entry name" value="Zinc/RING finger domain, C3HC4 (zinc finger)"/>
    <property type="match status" value="1"/>
</dbReference>
<dbReference type="Pfam" id="PF18890">
    <property type="entry name" value="FANCL_d2"/>
    <property type="match status" value="1"/>
</dbReference>
<dbReference type="GO" id="GO:0043240">
    <property type="term" value="C:Fanconi anaemia nuclear complex"/>
    <property type="evidence" value="ECO:0007669"/>
    <property type="project" value="InterPro"/>
</dbReference>